<dbReference type="Gene3D" id="3.50.50.60">
    <property type="entry name" value="FAD/NAD(P)-binding domain"/>
    <property type="match status" value="1"/>
</dbReference>
<dbReference type="EMBL" id="JAFJZZ010000003">
    <property type="protein sequence ID" value="MBN7773527.1"/>
    <property type="molecule type" value="Genomic_DNA"/>
</dbReference>
<reference evidence="5" key="1">
    <citation type="submission" date="2021-02" db="EMBL/GenBank/DDBJ databases">
        <title>Abyssanaerobacter marinus gen.nov., sp., nov, anaerobic bacterium isolated from the Onnuri vent field of Indian Ocean and suggestion of Mogibacteriaceae fam. nov., and proposal of reclassification of ambiguous this family's genus member.</title>
        <authorList>
            <person name="Kim Y.J."/>
            <person name="Yang J.-A."/>
        </authorList>
    </citation>
    <scope>NUCLEOTIDE SEQUENCE</scope>
    <source>
        <strain evidence="5">DSM 2634</strain>
    </source>
</reference>
<dbReference type="GO" id="GO:0000104">
    <property type="term" value="F:succinate dehydrogenase activity"/>
    <property type="evidence" value="ECO:0007669"/>
    <property type="project" value="TreeGrafter"/>
</dbReference>
<evidence type="ECO:0000259" key="3">
    <source>
        <dbReference type="Pfam" id="PF00890"/>
    </source>
</evidence>
<dbReference type="GO" id="GO:0009055">
    <property type="term" value="F:electron transfer activity"/>
    <property type="evidence" value="ECO:0007669"/>
    <property type="project" value="TreeGrafter"/>
</dbReference>
<proteinExistence type="predicted"/>
<dbReference type="RefSeq" id="WP_206582360.1">
    <property type="nucleotide sequence ID" value="NZ_JAFJZZ010000003.1"/>
</dbReference>
<dbReference type="InterPro" id="IPR015939">
    <property type="entry name" value="Fum_Rdtase/Succ_DH_flav-like_C"/>
</dbReference>
<dbReference type="InterPro" id="IPR037099">
    <property type="entry name" value="Fum_R/Succ_DH_flav-like_C_sf"/>
</dbReference>
<organism evidence="5 6">
    <name type="scientific">Clostridium aminobutyricum</name>
    <dbReference type="NCBI Taxonomy" id="33953"/>
    <lineage>
        <taxon>Bacteria</taxon>
        <taxon>Bacillati</taxon>
        <taxon>Bacillota</taxon>
        <taxon>Clostridia</taxon>
        <taxon>Eubacteriales</taxon>
        <taxon>Clostridiaceae</taxon>
        <taxon>Clostridium</taxon>
    </lineage>
</organism>
<dbReference type="SUPFAM" id="SSF46977">
    <property type="entry name" value="Succinate dehydrogenase/fumarate reductase flavoprotein C-terminal domain"/>
    <property type="match status" value="1"/>
</dbReference>
<gene>
    <name evidence="5" type="ORF">JYB65_09145</name>
</gene>
<dbReference type="PRINTS" id="PR00411">
    <property type="entry name" value="PNDRDTASEI"/>
</dbReference>
<feature type="domain" description="FAD-dependent oxidoreductase 2 FAD-binding" evidence="3">
    <location>
        <begin position="14"/>
        <end position="248"/>
    </location>
</feature>
<dbReference type="InterPro" id="IPR003953">
    <property type="entry name" value="FAD-dep_OxRdtase_2_FAD-bd"/>
</dbReference>
<comment type="caution">
    <text evidence="5">The sequence shown here is derived from an EMBL/GenBank/DDBJ whole genome shotgun (WGS) entry which is preliminary data.</text>
</comment>
<dbReference type="PANTHER" id="PTHR11632:SF73">
    <property type="entry name" value="BLR3196 PROTEIN"/>
    <property type="match status" value="1"/>
</dbReference>
<evidence type="ECO:0000313" key="5">
    <source>
        <dbReference type="EMBL" id="MBN7773527.1"/>
    </source>
</evidence>
<evidence type="ECO:0000259" key="4">
    <source>
        <dbReference type="Pfam" id="PF02910"/>
    </source>
</evidence>
<keyword evidence="1" id="KW-0285">Flavoprotein</keyword>
<feature type="domain" description="Fumarate reductase/succinate dehydrogenase flavoprotein-like C-terminal" evidence="4">
    <location>
        <begin position="447"/>
        <end position="545"/>
    </location>
</feature>
<dbReference type="InterPro" id="IPR036188">
    <property type="entry name" value="FAD/NAD-bd_sf"/>
</dbReference>
<keyword evidence="2" id="KW-0560">Oxidoreductase</keyword>
<keyword evidence="6" id="KW-1185">Reference proteome</keyword>
<dbReference type="Pfam" id="PF00890">
    <property type="entry name" value="FAD_binding_2"/>
    <property type="match status" value="1"/>
</dbReference>
<evidence type="ECO:0000256" key="2">
    <source>
        <dbReference type="ARBA" id="ARBA00023002"/>
    </source>
</evidence>
<evidence type="ECO:0000256" key="1">
    <source>
        <dbReference type="ARBA" id="ARBA00022630"/>
    </source>
</evidence>
<dbReference type="PIRSF" id="PIRSF000171">
    <property type="entry name" value="SDHA_APRA_LASPO"/>
    <property type="match status" value="1"/>
</dbReference>
<dbReference type="GO" id="GO:0050660">
    <property type="term" value="F:flavin adenine dinucleotide binding"/>
    <property type="evidence" value="ECO:0007669"/>
    <property type="project" value="TreeGrafter"/>
</dbReference>
<name>A0A939D9H0_CLOAM</name>
<sequence>MSLEQITDKVVESDVLVIGGGIGGCCAAAKAAEYGLKVILAEKANPERSGSAAMGIDHYGGFPQGMSVLEMVQQAQRFISGSNGPGRFLNPNINYKVYDSEFWALEELEKLGVTTKWDDGEYRWMPDPGSGMRGGATLRVHWANIKPQLAKAVQKRGVEVLKWTTIVDLLTNNGKVVGATAVNTRTGEFIVIKAKAIVVATGGFGRSYDPETPLPWKYKLKYHFCPASLSGDGHAVIYRAGAELVNMDLTGFGFRLRDDLSISFGNLPMNEGIPMKVMTWNGDEIFNPNASRYAELEQKGLTPIYDSIEDLPDDWHKRIEVCYYDERLVSFKIAEERGFNPRTHRYEIMALKPYQFSLGSGINLIDEDFKTSLIGLYATGDCTAGATGCSGAIPSGFHIGDNIHKFVSEAGDPIINEAQVEEQKRIALAPLSIKDGTEPMELECAIRHICERYVGMYKSEGKLREGLRRLSTLRREFLPKLMAPTPHYLARCLEVRNIMDLTEVHINACLERKETRGSFFRNDYPELDSARTNMATYQRMEDGKPILVIREVPDLKPEYTKEGK</sequence>
<dbReference type="PRINTS" id="PR00368">
    <property type="entry name" value="FADPNR"/>
</dbReference>
<evidence type="ECO:0000313" key="6">
    <source>
        <dbReference type="Proteomes" id="UP000664545"/>
    </source>
</evidence>
<dbReference type="InterPro" id="IPR030664">
    <property type="entry name" value="SdhA/FrdA/AprA"/>
</dbReference>
<dbReference type="GO" id="GO:0009061">
    <property type="term" value="P:anaerobic respiration"/>
    <property type="evidence" value="ECO:0007669"/>
    <property type="project" value="TreeGrafter"/>
</dbReference>
<dbReference type="SUPFAM" id="SSF51905">
    <property type="entry name" value="FAD/NAD(P)-binding domain"/>
    <property type="match status" value="1"/>
</dbReference>
<dbReference type="PANTHER" id="PTHR11632">
    <property type="entry name" value="SUCCINATE DEHYDROGENASE 2 FLAVOPROTEIN SUBUNIT"/>
    <property type="match status" value="1"/>
</dbReference>
<dbReference type="AlphaFoldDB" id="A0A939D9H0"/>
<dbReference type="GO" id="GO:0005886">
    <property type="term" value="C:plasma membrane"/>
    <property type="evidence" value="ECO:0007669"/>
    <property type="project" value="TreeGrafter"/>
</dbReference>
<protein>
    <submittedName>
        <fullName evidence="5">FAD-dependent oxidoreductase</fullName>
    </submittedName>
</protein>
<dbReference type="Proteomes" id="UP000664545">
    <property type="component" value="Unassembled WGS sequence"/>
</dbReference>
<dbReference type="Pfam" id="PF02910">
    <property type="entry name" value="Succ_DH_flav_C"/>
    <property type="match status" value="1"/>
</dbReference>
<dbReference type="Gene3D" id="1.20.58.100">
    <property type="entry name" value="Fumarate reductase/succinate dehydrogenase flavoprotein-like, C-terminal domain"/>
    <property type="match status" value="1"/>
</dbReference>
<accession>A0A939D9H0</accession>